<keyword evidence="3" id="KW-1185">Reference proteome</keyword>
<organism evidence="2 3">
    <name type="scientific">Zingiber officinale</name>
    <name type="common">Ginger</name>
    <name type="synonym">Amomum zingiber</name>
    <dbReference type="NCBI Taxonomy" id="94328"/>
    <lineage>
        <taxon>Eukaryota</taxon>
        <taxon>Viridiplantae</taxon>
        <taxon>Streptophyta</taxon>
        <taxon>Embryophyta</taxon>
        <taxon>Tracheophyta</taxon>
        <taxon>Spermatophyta</taxon>
        <taxon>Magnoliopsida</taxon>
        <taxon>Liliopsida</taxon>
        <taxon>Zingiberales</taxon>
        <taxon>Zingiberaceae</taxon>
        <taxon>Zingiber</taxon>
    </lineage>
</organism>
<dbReference type="PANTHER" id="PTHR33264:SF8">
    <property type="entry name" value="EXPRESSED PROTEIN"/>
    <property type="match status" value="1"/>
</dbReference>
<dbReference type="EMBL" id="JACMSC010000009">
    <property type="protein sequence ID" value="KAG6508561.1"/>
    <property type="molecule type" value="Genomic_DNA"/>
</dbReference>
<gene>
    <name evidence="2" type="ORF">ZIOFF_033935</name>
</gene>
<evidence type="ECO:0000313" key="2">
    <source>
        <dbReference type="EMBL" id="KAG6508561.1"/>
    </source>
</evidence>
<reference evidence="2 3" key="1">
    <citation type="submission" date="2020-08" db="EMBL/GenBank/DDBJ databases">
        <title>Plant Genome Project.</title>
        <authorList>
            <person name="Zhang R.-G."/>
        </authorList>
    </citation>
    <scope>NUCLEOTIDE SEQUENCE [LARGE SCALE GENOMIC DNA]</scope>
    <source>
        <tissue evidence="2">Rhizome</tissue>
    </source>
</reference>
<dbReference type="Proteomes" id="UP000734854">
    <property type="component" value="Unassembled WGS sequence"/>
</dbReference>
<dbReference type="AlphaFoldDB" id="A0A8J5GKZ5"/>
<sequence>MRGAVVRKRVRREGKAAPPSSSPAKRGLPSDDLSRRRPGGGTNDPALAEAAGTAAAGCAALCCCCPCALLNLLFAVALKLPAALLRRALTRRRRKRWARTGAWKTKGGAFRDGDDDLRQRDWGLSSEGTTWPAISQCRETAELEKEMLSKFRSAGFWRSLSRSQRE</sequence>
<dbReference type="PANTHER" id="PTHR33264">
    <property type="entry name" value="EXPRESSED PROTEIN"/>
    <property type="match status" value="1"/>
</dbReference>
<feature type="region of interest" description="Disordered" evidence="1">
    <location>
        <begin position="1"/>
        <end position="44"/>
    </location>
</feature>
<evidence type="ECO:0000313" key="3">
    <source>
        <dbReference type="Proteomes" id="UP000734854"/>
    </source>
</evidence>
<proteinExistence type="predicted"/>
<evidence type="ECO:0000256" key="1">
    <source>
        <dbReference type="SAM" id="MobiDB-lite"/>
    </source>
</evidence>
<protein>
    <submittedName>
        <fullName evidence="2">Uncharacterized protein</fullName>
    </submittedName>
</protein>
<comment type="caution">
    <text evidence="2">The sequence shown here is derived from an EMBL/GenBank/DDBJ whole genome shotgun (WGS) entry which is preliminary data.</text>
</comment>
<accession>A0A8J5GKZ5</accession>
<name>A0A8J5GKZ5_ZINOF</name>
<feature type="compositionally biased region" description="Basic residues" evidence="1">
    <location>
        <begin position="1"/>
        <end position="12"/>
    </location>
</feature>